<evidence type="ECO:0000313" key="4">
    <source>
        <dbReference type="EMBL" id="OGZ04927.1"/>
    </source>
</evidence>
<keyword evidence="2" id="KW-0547">Nucleotide-binding</keyword>
<name>A0A1G2CUJ4_9BACT</name>
<feature type="active site" evidence="1">
    <location>
        <position position="137"/>
    </location>
</feature>
<dbReference type="PANTHER" id="PTHR13504">
    <property type="entry name" value="FIDO DOMAIN-CONTAINING PROTEIN DDB_G0283145"/>
    <property type="match status" value="1"/>
</dbReference>
<sequence>MVECPRSEEELQKREAIGVIRASRFVRKFARSHKGISIETIKEIHREIFKDAWPDIAGKYRTENLEITDSSHVPPHHSKINDLMNEREVELQKKLQALDKAEGIIRGKNVSMAKVHQTVERVIHLAAWLHYSITCVHPFRDGNGRTARLAANLILERYGLIGISIKVEKENKNRYRQALAQIDHADDYKPLVSLIYEGLKERYDGVAVKQYGAKQSS</sequence>
<dbReference type="EMBL" id="MHLI01000017">
    <property type="protein sequence ID" value="OGZ04927.1"/>
    <property type="molecule type" value="Genomic_DNA"/>
</dbReference>
<accession>A0A1G2CUJ4</accession>
<dbReference type="Proteomes" id="UP000177122">
    <property type="component" value="Unassembled WGS sequence"/>
</dbReference>
<proteinExistence type="predicted"/>
<reference evidence="4 5" key="1">
    <citation type="journal article" date="2016" name="Nat. Commun.">
        <title>Thousands of microbial genomes shed light on interconnected biogeochemical processes in an aquifer system.</title>
        <authorList>
            <person name="Anantharaman K."/>
            <person name="Brown C.T."/>
            <person name="Hug L.A."/>
            <person name="Sharon I."/>
            <person name="Castelle C.J."/>
            <person name="Probst A.J."/>
            <person name="Thomas B.C."/>
            <person name="Singh A."/>
            <person name="Wilkins M.J."/>
            <person name="Karaoz U."/>
            <person name="Brodie E.L."/>
            <person name="Williams K.H."/>
            <person name="Hubbard S.S."/>
            <person name="Banfield J.F."/>
        </authorList>
    </citation>
    <scope>NUCLEOTIDE SEQUENCE [LARGE SCALE GENOMIC DNA]</scope>
</reference>
<evidence type="ECO:0000259" key="3">
    <source>
        <dbReference type="PROSITE" id="PS51459"/>
    </source>
</evidence>
<dbReference type="Pfam" id="PF02661">
    <property type="entry name" value="Fic"/>
    <property type="match status" value="1"/>
</dbReference>
<gene>
    <name evidence="4" type="ORF">A2845_04275</name>
</gene>
<dbReference type="InterPro" id="IPR003812">
    <property type="entry name" value="Fido"/>
</dbReference>
<dbReference type="PROSITE" id="PS51459">
    <property type="entry name" value="FIDO"/>
    <property type="match status" value="1"/>
</dbReference>
<dbReference type="GO" id="GO:0005524">
    <property type="term" value="F:ATP binding"/>
    <property type="evidence" value="ECO:0007669"/>
    <property type="project" value="UniProtKB-KW"/>
</dbReference>
<evidence type="ECO:0000313" key="5">
    <source>
        <dbReference type="Proteomes" id="UP000177122"/>
    </source>
</evidence>
<dbReference type="AlphaFoldDB" id="A0A1G2CUJ4"/>
<evidence type="ECO:0000256" key="2">
    <source>
        <dbReference type="PIRSR" id="PIRSR640198-2"/>
    </source>
</evidence>
<protein>
    <recommendedName>
        <fullName evidence="3">Fido domain-containing protein</fullName>
    </recommendedName>
</protein>
<comment type="caution">
    <text evidence="4">The sequence shown here is derived from an EMBL/GenBank/DDBJ whole genome shotgun (WGS) entry which is preliminary data.</text>
</comment>
<keyword evidence="2" id="KW-0067">ATP-binding</keyword>
<dbReference type="InterPro" id="IPR040198">
    <property type="entry name" value="Fido_containing"/>
</dbReference>
<feature type="binding site" evidence="2">
    <location>
        <begin position="141"/>
        <end position="148"/>
    </location>
    <ligand>
        <name>ATP</name>
        <dbReference type="ChEBI" id="CHEBI:30616"/>
    </ligand>
</feature>
<dbReference type="SUPFAM" id="SSF140931">
    <property type="entry name" value="Fic-like"/>
    <property type="match status" value="1"/>
</dbReference>
<dbReference type="InterPro" id="IPR036597">
    <property type="entry name" value="Fido-like_dom_sf"/>
</dbReference>
<organism evidence="4 5">
    <name type="scientific">Candidatus Lloydbacteria bacterium RIFCSPHIGHO2_01_FULL_49_22</name>
    <dbReference type="NCBI Taxonomy" id="1798658"/>
    <lineage>
        <taxon>Bacteria</taxon>
        <taxon>Candidatus Lloydiibacteriota</taxon>
    </lineage>
</organism>
<feature type="domain" description="Fido" evidence="3">
    <location>
        <begin position="36"/>
        <end position="197"/>
    </location>
</feature>
<evidence type="ECO:0000256" key="1">
    <source>
        <dbReference type="PIRSR" id="PIRSR640198-1"/>
    </source>
</evidence>
<dbReference type="PANTHER" id="PTHR13504:SF38">
    <property type="entry name" value="FIDO DOMAIN-CONTAINING PROTEIN"/>
    <property type="match status" value="1"/>
</dbReference>
<dbReference type="Gene3D" id="1.10.3290.10">
    <property type="entry name" value="Fido-like domain"/>
    <property type="match status" value="1"/>
</dbReference>